<dbReference type="PANTHER" id="PTHR13503">
    <property type="entry name" value="NEGATIVE ELONGATION FACTOR COMPLEX MEMBER B"/>
    <property type="match status" value="1"/>
</dbReference>
<reference evidence="2 3" key="1">
    <citation type="submission" date="2013-03" db="EMBL/GenBank/DDBJ databases">
        <authorList>
            <person name="Warren W."/>
            <person name="Wilson R.K."/>
        </authorList>
    </citation>
    <scope>NUCLEOTIDE SEQUENCE</scope>
</reference>
<keyword evidence="3" id="KW-1185">Reference proteome</keyword>
<evidence type="ECO:0000313" key="3">
    <source>
        <dbReference type="Proteomes" id="UP000233100"/>
    </source>
</evidence>
<dbReference type="GO" id="GO:0032021">
    <property type="term" value="C:NELF complex"/>
    <property type="evidence" value="ECO:0007669"/>
    <property type="project" value="TreeGrafter"/>
</dbReference>
<feature type="compositionally biased region" description="Low complexity" evidence="1">
    <location>
        <begin position="663"/>
        <end position="672"/>
    </location>
</feature>
<dbReference type="STRING" id="9541.ENSMFAP00000003331"/>
<feature type="region of interest" description="Disordered" evidence="1">
    <location>
        <begin position="656"/>
        <end position="696"/>
    </location>
</feature>
<dbReference type="VEuPathDB" id="HostDB:ENSMFAG00000001437"/>
<name>A0A2K5TTF7_MACFA</name>
<feature type="compositionally biased region" description="Low complexity" evidence="1">
    <location>
        <begin position="45"/>
        <end position="58"/>
    </location>
</feature>
<dbReference type="InterPro" id="IPR010405">
    <property type="entry name" value="COBRA1"/>
</dbReference>
<evidence type="ECO:0008006" key="4">
    <source>
        <dbReference type="Google" id="ProtNLM"/>
    </source>
</evidence>
<evidence type="ECO:0000256" key="1">
    <source>
        <dbReference type="SAM" id="MobiDB-lite"/>
    </source>
</evidence>
<dbReference type="GeneTree" id="ENSGT00390000012665"/>
<proteinExistence type="predicted"/>
<sequence length="797" mass="87739">MRSGLPGRGLSRRERRCSQEPARGSGGVSRGRLAGGPGQCGAEVGGCRTRGAARRAGPGRAGGRRGAGLGRPPRPGGAGFWGVCGGAGERAGDGAPSRAAAGASAMFAGLQDLGVANGEDLKETLTNCTEPLKAIEQFQTENGVLLPSLQSALPFLDLHGTPRLEFHQSVFDELRDKLLERVSAIASEGKAEERYKKLEDLLEKSFSLVKMPSLQPVVMCVMKHLPKVPEKKLKLVMADKELYRACAVEVKRQIWQDNQALFGDEVSPLLKQYILEKESALFSTELSVLHNFFSPSPKTRRQGEVVQRLTQMVGKNVKLYDMVLQFLRTLFLRTRNVHYCTLRAELLMSLHDLDVGEICTVDPCHKFTWCLDACIRERFVDSKRARELQGFLDGVKKGQEQVLGDLSMILCDPFAINTLALSTVRHLQELVGQETLPRDSPDLLLLLRLLALGQGAWDMIDSQVFKEPKMEVELITRFLPMLMSFLVDDYTFNVDQKLPAEEKAPVSYPNTLPESFTKFLQEQRMACEVGLYYVLHITKQRNKNALLRLLPGLVETFGDLAFGDIFLHLLTGSLALLADEFALEDFCSSLFDGFFLTASPRKENVHRHALRLLIHLHPRVAPSKLEALQKALEPTGQSGEAVKELYSQLGEKLEQLDHRKPSPAQAAETPALELPPPQRACPARSEGPPGLVGFQGPAESWPCSARRGSQTWVYRAVPPPGAVAGPVLGSWPLLPAPWSRLPDLVCHPRSGSEGTASPCTFTATESVLIFRFPGLGKHHLFSKGRGRGLFIGSAWQK</sequence>
<evidence type="ECO:0000313" key="2">
    <source>
        <dbReference type="Ensembl" id="ENSMFAP00000003331.2"/>
    </source>
</evidence>
<feature type="compositionally biased region" description="Gly residues" evidence="1">
    <location>
        <begin position="24"/>
        <end position="39"/>
    </location>
</feature>
<accession>A0A2K5TTF7</accession>
<organism evidence="2 3">
    <name type="scientific">Macaca fascicularis</name>
    <name type="common">Crab-eating macaque</name>
    <name type="synonym">Cynomolgus monkey</name>
    <dbReference type="NCBI Taxonomy" id="9541"/>
    <lineage>
        <taxon>Eukaryota</taxon>
        <taxon>Metazoa</taxon>
        <taxon>Chordata</taxon>
        <taxon>Craniata</taxon>
        <taxon>Vertebrata</taxon>
        <taxon>Euteleostomi</taxon>
        <taxon>Mammalia</taxon>
        <taxon>Eutheria</taxon>
        <taxon>Euarchontoglires</taxon>
        <taxon>Primates</taxon>
        <taxon>Haplorrhini</taxon>
        <taxon>Catarrhini</taxon>
        <taxon>Cercopithecidae</taxon>
        <taxon>Cercopithecinae</taxon>
        <taxon>Macaca</taxon>
    </lineage>
</organism>
<protein>
    <recommendedName>
        <fullName evidence="4">Negative elongation factor complex member B</fullName>
    </recommendedName>
</protein>
<reference evidence="2" key="2">
    <citation type="submission" date="2025-08" db="UniProtKB">
        <authorList>
            <consortium name="Ensembl"/>
        </authorList>
    </citation>
    <scope>IDENTIFICATION</scope>
</reference>
<reference evidence="2" key="3">
    <citation type="submission" date="2025-09" db="UniProtKB">
        <authorList>
            <consortium name="Ensembl"/>
        </authorList>
    </citation>
    <scope>IDENTIFICATION</scope>
</reference>
<dbReference type="AlphaFoldDB" id="A0A2K5TTF7"/>
<feature type="region of interest" description="Disordered" evidence="1">
    <location>
        <begin position="1"/>
        <end position="76"/>
    </location>
</feature>
<feature type="compositionally biased region" description="Gly residues" evidence="1">
    <location>
        <begin position="59"/>
        <end position="69"/>
    </location>
</feature>
<dbReference type="Proteomes" id="UP000233100">
    <property type="component" value="Chromosome 15"/>
</dbReference>
<dbReference type="Ensembl" id="ENSMFAT00000021991.2">
    <property type="protein sequence ID" value="ENSMFAP00000003331.2"/>
    <property type="gene ID" value="ENSMFAG00000001437.2"/>
</dbReference>
<dbReference type="Pfam" id="PF06209">
    <property type="entry name" value="COBRA1"/>
    <property type="match status" value="1"/>
</dbReference>
<dbReference type="PANTHER" id="PTHR13503:SF3">
    <property type="entry name" value="NEGATIVE ELONGATION FACTOR B"/>
    <property type="match status" value="1"/>
</dbReference>
<dbReference type="Bgee" id="ENSMFAG00000001437">
    <property type="expression patterns" value="Expressed in heart and 13 other cell types or tissues"/>
</dbReference>
<dbReference type="GO" id="GO:0034244">
    <property type="term" value="P:negative regulation of transcription elongation by RNA polymerase II"/>
    <property type="evidence" value="ECO:0007669"/>
    <property type="project" value="TreeGrafter"/>
</dbReference>